<organism evidence="2 3">
    <name type="scientific">Candidatus Pedobacter colombiensis</name>
    <dbReference type="NCBI Taxonomy" id="3121371"/>
    <lineage>
        <taxon>Bacteria</taxon>
        <taxon>Pseudomonadati</taxon>
        <taxon>Bacteroidota</taxon>
        <taxon>Sphingobacteriia</taxon>
        <taxon>Sphingobacteriales</taxon>
        <taxon>Sphingobacteriaceae</taxon>
        <taxon>Pedobacter</taxon>
    </lineage>
</organism>
<evidence type="ECO:0008006" key="4">
    <source>
        <dbReference type="Google" id="ProtNLM"/>
    </source>
</evidence>
<feature type="chain" id="PRO_5042478282" description="Outer membrane protein beta-barrel domain-containing protein" evidence="1">
    <location>
        <begin position="21"/>
        <end position="172"/>
    </location>
</feature>
<reference evidence="2" key="1">
    <citation type="submission" date="2023-03" db="EMBL/GenBank/DDBJ databases">
        <title>Andean soil-derived lignocellulolytic bacterial consortium as a source of novel taxa and putative plastic-active enzymes.</title>
        <authorList>
            <person name="Diaz-Garcia L."/>
            <person name="Chuvochina M."/>
            <person name="Feuerriegel G."/>
            <person name="Bunk B."/>
            <person name="Sproer C."/>
            <person name="Streit W.R."/>
            <person name="Rodriguez L.M."/>
            <person name="Overmann J."/>
            <person name="Jimenez D.J."/>
        </authorList>
    </citation>
    <scope>NUCLEOTIDE SEQUENCE</scope>
    <source>
        <strain evidence="2">MAG 3858</strain>
    </source>
</reference>
<accession>A0AAJ6B548</accession>
<sequence>MKKIILIAAASFLMLHHANAQTKRNESKIGLGIDFAFPVGNYKNIADYGAGASLLYQKPVAENLNITGNIGYLRFHGPAILSNIKYKEGFVPIKAGARYFILPYIYGAGELGVVLSTATGAGAGTAFAYAPRLGTEFPVGTTGTVDIGVSYESWSRSSGTLSSVGLRAGYNF</sequence>
<name>A0AAJ6B548_9SPHI</name>
<dbReference type="EMBL" id="CP119313">
    <property type="protein sequence ID" value="WEK18362.1"/>
    <property type="molecule type" value="Genomic_DNA"/>
</dbReference>
<dbReference type="Proteomes" id="UP001214530">
    <property type="component" value="Chromosome"/>
</dbReference>
<feature type="signal peptide" evidence="1">
    <location>
        <begin position="1"/>
        <end position="20"/>
    </location>
</feature>
<proteinExistence type="predicted"/>
<evidence type="ECO:0000313" key="2">
    <source>
        <dbReference type="EMBL" id="WEK18362.1"/>
    </source>
</evidence>
<evidence type="ECO:0000256" key="1">
    <source>
        <dbReference type="SAM" id="SignalP"/>
    </source>
</evidence>
<evidence type="ECO:0000313" key="3">
    <source>
        <dbReference type="Proteomes" id="UP001214530"/>
    </source>
</evidence>
<dbReference type="AlphaFoldDB" id="A0AAJ6B548"/>
<gene>
    <name evidence="2" type="ORF">P0Y49_16350</name>
</gene>
<keyword evidence="1" id="KW-0732">Signal</keyword>
<protein>
    <recommendedName>
        <fullName evidence="4">Outer membrane protein beta-barrel domain-containing protein</fullName>
    </recommendedName>
</protein>